<feature type="transmembrane region" description="Helical" evidence="1">
    <location>
        <begin position="6"/>
        <end position="26"/>
    </location>
</feature>
<name>A0A1M6PNB4_9PROT</name>
<feature type="transmembrane region" description="Helical" evidence="1">
    <location>
        <begin position="63"/>
        <end position="82"/>
    </location>
</feature>
<gene>
    <name evidence="2" type="ORF">SAMN02745194_04159</name>
</gene>
<feature type="transmembrane region" description="Helical" evidence="1">
    <location>
        <begin position="94"/>
        <end position="113"/>
    </location>
</feature>
<dbReference type="STRING" id="198092.SAMN02745194_04159"/>
<protein>
    <submittedName>
        <fullName evidence="2">Uncharacterized membrane protein</fullName>
    </submittedName>
</protein>
<organism evidence="2 3">
    <name type="scientific">Muricoccus roseus</name>
    <dbReference type="NCBI Taxonomy" id="198092"/>
    <lineage>
        <taxon>Bacteria</taxon>
        <taxon>Pseudomonadati</taxon>
        <taxon>Pseudomonadota</taxon>
        <taxon>Alphaproteobacteria</taxon>
        <taxon>Acetobacterales</taxon>
        <taxon>Roseomonadaceae</taxon>
        <taxon>Muricoccus</taxon>
    </lineage>
</organism>
<feature type="transmembrane region" description="Helical" evidence="1">
    <location>
        <begin position="38"/>
        <end position="57"/>
    </location>
</feature>
<accession>A0A1M6PNB4</accession>
<dbReference type="AlphaFoldDB" id="A0A1M6PNB4"/>
<keyword evidence="3" id="KW-1185">Reference proteome</keyword>
<evidence type="ECO:0000313" key="3">
    <source>
        <dbReference type="Proteomes" id="UP000184387"/>
    </source>
</evidence>
<evidence type="ECO:0000313" key="2">
    <source>
        <dbReference type="EMBL" id="SHK09402.1"/>
    </source>
</evidence>
<keyword evidence="1" id="KW-0812">Transmembrane</keyword>
<reference evidence="2 3" key="1">
    <citation type="submission" date="2016-11" db="EMBL/GenBank/DDBJ databases">
        <authorList>
            <person name="Jaros S."/>
            <person name="Januszkiewicz K."/>
            <person name="Wedrychowicz H."/>
        </authorList>
    </citation>
    <scope>NUCLEOTIDE SEQUENCE [LARGE SCALE GENOMIC DNA]</scope>
    <source>
        <strain evidence="2 3">DSM 14916</strain>
    </source>
</reference>
<dbReference type="RefSeq" id="WP_139281409.1">
    <property type="nucleotide sequence ID" value="NZ_FQZF01000031.1"/>
</dbReference>
<evidence type="ECO:0000256" key="1">
    <source>
        <dbReference type="SAM" id="Phobius"/>
    </source>
</evidence>
<sequence length="122" mass="12698">MTIPLPVLVHLGFSAFAMLAVPLALLLPRLGLAGHRPLGRIAALALAGAALSALFVARDGLSPLHLLALVLLVTLARAVVMVRQGRIAAHRRMMLIAAASLYVAGGAAIFMPGRVAHRLLFG</sequence>
<keyword evidence="1" id="KW-0472">Membrane</keyword>
<dbReference type="Proteomes" id="UP000184387">
    <property type="component" value="Unassembled WGS sequence"/>
</dbReference>
<keyword evidence="1" id="KW-1133">Transmembrane helix</keyword>
<dbReference type="EMBL" id="FQZF01000031">
    <property type="protein sequence ID" value="SHK09402.1"/>
    <property type="molecule type" value="Genomic_DNA"/>
</dbReference>
<proteinExistence type="predicted"/>